<evidence type="ECO:0000313" key="2">
    <source>
        <dbReference type="Proteomes" id="UP001212326"/>
    </source>
</evidence>
<accession>A0ABY7P3R4</accession>
<evidence type="ECO:0000313" key="1">
    <source>
        <dbReference type="EMBL" id="WBO64950.1"/>
    </source>
</evidence>
<keyword evidence="2" id="KW-1185">Reference proteome</keyword>
<name>A0ABY7P3R4_9ACTN</name>
<proteinExistence type="predicted"/>
<gene>
    <name evidence="1" type="ORF">O1G22_19990</name>
</gene>
<dbReference type="Proteomes" id="UP001212326">
    <property type="component" value="Chromosome"/>
</dbReference>
<dbReference type="RefSeq" id="WP_270082586.1">
    <property type="nucleotide sequence ID" value="NZ_CP115300.1"/>
</dbReference>
<sequence>MVDALPPAEKTAATQERRLTPGVKVVGTASSLADGGDYTTAVLGAATTEATAAPLFTQETEAVFTQ</sequence>
<dbReference type="EMBL" id="CP115300">
    <property type="protein sequence ID" value="WBO64950.1"/>
    <property type="molecule type" value="Genomic_DNA"/>
</dbReference>
<protein>
    <submittedName>
        <fullName evidence="1">Uncharacterized protein</fullName>
    </submittedName>
</protein>
<organism evidence="1 2">
    <name type="scientific">Streptomyces camelliae</name>
    <dbReference type="NCBI Taxonomy" id="3004093"/>
    <lineage>
        <taxon>Bacteria</taxon>
        <taxon>Bacillati</taxon>
        <taxon>Actinomycetota</taxon>
        <taxon>Actinomycetes</taxon>
        <taxon>Kitasatosporales</taxon>
        <taxon>Streptomycetaceae</taxon>
        <taxon>Streptomyces</taxon>
    </lineage>
</organism>
<reference evidence="1 2" key="1">
    <citation type="submission" date="2022-12" db="EMBL/GenBank/DDBJ databases">
        <authorList>
            <person name="Mo P."/>
        </authorList>
    </citation>
    <scope>NUCLEOTIDE SEQUENCE [LARGE SCALE GENOMIC DNA]</scope>
    <source>
        <strain evidence="1 2">HUAS 2-6</strain>
    </source>
</reference>